<reference evidence="2 3" key="1">
    <citation type="submission" date="2018-06" db="EMBL/GenBank/DDBJ databases">
        <title>Comparative genomics reveals the genomic features of Rhizophagus irregularis, R. cerebriforme, R. diaphanum and Gigaspora rosea, and their symbiotic lifestyle signature.</title>
        <authorList>
            <person name="Morin E."/>
            <person name="San Clemente H."/>
            <person name="Chen E.C.H."/>
            <person name="De La Providencia I."/>
            <person name="Hainaut M."/>
            <person name="Kuo A."/>
            <person name="Kohler A."/>
            <person name="Murat C."/>
            <person name="Tang N."/>
            <person name="Roy S."/>
            <person name="Loubradou J."/>
            <person name="Henrissat B."/>
            <person name="Grigoriev I.V."/>
            <person name="Corradi N."/>
            <person name="Roux C."/>
            <person name="Martin F.M."/>
        </authorList>
    </citation>
    <scope>NUCLEOTIDE SEQUENCE [LARGE SCALE GENOMIC DNA]</scope>
    <source>
        <strain evidence="2 3">DAOM 227022</strain>
    </source>
</reference>
<keyword evidence="1" id="KW-0472">Membrane</keyword>
<accession>A0A397TPY2</accession>
<sequence length="112" mass="12038">MINNDKEIYIAIYLLKKFPDGSLYLVTFDEDILDLDVAGVLISALGEVIVSAEEGTGVKDCLSRKDNSLAISAVGIEDLMILVFVDDDPIVLVKSTGILILTLALGLLLVIT</sequence>
<keyword evidence="1" id="KW-0812">Transmembrane</keyword>
<keyword evidence="3" id="KW-1185">Reference proteome</keyword>
<comment type="caution">
    <text evidence="2">The sequence shown here is derived from an EMBL/GenBank/DDBJ whole genome shotgun (WGS) entry which is preliminary data.</text>
</comment>
<proteinExistence type="predicted"/>
<dbReference type="EMBL" id="QKYT01000003">
    <property type="protein sequence ID" value="RIA99499.1"/>
    <property type="molecule type" value="Genomic_DNA"/>
</dbReference>
<dbReference type="Proteomes" id="UP000265703">
    <property type="component" value="Unassembled WGS sequence"/>
</dbReference>
<organism evidence="2 3">
    <name type="scientific">Glomus cerebriforme</name>
    <dbReference type="NCBI Taxonomy" id="658196"/>
    <lineage>
        <taxon>Eukaryota</taxon>
        <taxon>Fungi</taxon>
        <taxon>Fungi incertae sedis</taxon>
        <taxon>Mucoromycota</taxon>
        <taxon>Glomeromycotina</taxon>
        <taxon>Glomeromycetes</taxon>
        <taxon>Glomerales</taxon>
        <taxon>Glomeraceae</taxon>
        <taxon>Glomus</taxon>
    </lineage>
</organism>
<name>A0A397TPY2_9GLOM</name>
<evidence type="ECO:0000313" key="2">
    <source>
        <dbReference type="EMBL" id="RIA99499.1"/>
    </source>
</evidence>
<gene>
    <name evidence="2" type="ORF">C1645_811291</name>
</gene>
<evidence type="ECO:0000256" key="1">
    <source>
        <dbReference type="SAM" id="Phobius"/>
    </source>
</evidence>
<feature type="transmembrane region" description="Helical" evidence="1">
    <location>
        <begin position="91"/>
        <end position="111"/>
    </location>
</feature>
<keyword evidence="1" id="KW-1133">Transmembrane helix</keyword>
<evidence type="ECO:0000313" key="3">
    <source>
        <dbReference type="Proteomes" id="UP000265703"/>
    </source>
</evidence>
<dbReference type="AlphaFoldDB" id="A0A397TPY2"/>
<protein>
    <submittedName>
        <fullName evidence="2">Uncharacterized protein</fullName>
    </submittedName>
</protein>
<feature type="transmembrane region" description="Helical" evidence="1">
    <location>
        <begin position="68"/>
        <end position="85"/>
    </location>
</feature>